<protein>
    <recommendedName>
        <fullName evidence="3">DUF4236 domain-containing protein</fullName>
    </recommendedName>
</protein>
<gene>
    <name evidence="1" type="ORF">SGQ83_00815</name>
</gene>
<accession>A0ABU4R771</accession>
<sequence length="104" mass="11686">MKFQIFKFQIPIAVETHSSASLRGASLRGASVRGAPVRGASVRGAPVRGMSLNGSFVRNILHFTNKHFSFYGKHFIIQIQYFIKITLNKRIIIILNAKNKLQTN</sequence>
<proteinExistence type="predicted"/>
<dbReference type="Proteomes" id="UP001273350">
    <property type="component" value="Unassembled WGS sequence"/>
</dbReference>
<name>A0ABU4R771_9FLAO</name>
<evidence type="ECO:0008006" key="3">
    <source>
        <dbReference type="Google" id="ProtNLM"/>
    </source>
</evidence>
<dbReference type="RefSeq" id="WP_230002696.1">
    <property type="nucleotide sequence ID" value="NZ_CP087134.1"/>
</dbReference>
<keyword evidence="2" id="KW-1185">Reference proteome</keyword>
<evidence type="ECO:0000313" key="2">
    <source>
        <dbReference type="Proteomes" id="UP001273350"/>
    </source>
</evidence>
<evidence type="ECO:0000313" key="1">
    <source>
        <dbReference type="EMBL" id="MDX6187878.1"/>
    </source>
</evidence>
<organism evidence="1 2">
    <name type="scientific">Flavobacterium cupriresistens</name>
    <dbReference type="NCBI Taxonomy" id="2893885"/>
    <lineage>
        <taxon>Bacteria</taxon>
        <taxon>Pseudomonadati</taxon>
        <taxon>Bacteroidota</taxon>
        <taxon>Flavobacteriia</taxon>
        <taxon>Flavobacteriales</taxon>
        <taxon>Flavobacteriaceae</taxon>
        <taxon>Flavobacterium</taxon>
    </lineage>
</organism>
<dbReference type="SUPFAM" id="SSF141571">
    <property type="entry name" value="Pentapeptide repeat-like"/>
    <property type="match status" value="1"/>
</dbReference>
<reference evidence="1 2" key="1">
    <citation type="submission" date="2023-11" db="EMBL/GenBank/DDBJ databases">
        <title>Unpublished Manusciprt.</title>
        <authorList>
            <person name="Saticioglu I.B."/>
            <person name="Ay H."/>
            <person name="Ajmi N."/>
            <person name="Altun S."/>
            <person name="Duman M."/>
        </authorList>
    </citation>
    <scope>NUCLEOTIDE SEQUENCE [LARGE SCALE GENOMIC DNA]</scope>
    <source>
        <strain evidence="1 2">Fl-318</strain>
    </source>
</reference>
<dbReference type="EMBL" id="JAWXVI010000001">
    <property type="protein sequence ID" value="MDX6187878.1"/>
    <property type="molecule type" value="Genomic_DNA"/>
</dbReference>
<comment type="caution">
    <text evidence="1">The sequence shown here is derived from an EMBL/GenBank/DDBJ whole genome shotgun (WGS) entry which is preliminary data.</text>
</comment>